<dbReference type="KEGG" id="swp:swp_1387"/>
<name>B8CJS7_SHEPW</name>
<dbReference type="Proteomes" id="UP000000753">
    <property type="component" value="Chromosome"/>
</dbReference>
<dbReference type="STRING" id="225849.swp_1387"/>
<protein>
    <submittedName>
        <fullName evidence="1">Uncharacterized protein</fullName>
    </submittedName>
</protein>
<evidence type="ECO:0000313" key="2">
    <source>
        <dbReference type="Proteomes" id="UP000000753"/>
    </source>
</evidence>
<reference evidence="1 2" key="1">
    <citation type="journal article" date="2008" name="PLoS ONE">
        <title>Environmental adaptation: genomic analysis of the piezotolerant and psychrotolerant deep-sea iron reducing bacterium Shewanella piezotolerans WP3.</title>
        <authorList>
            <person name="Wang F."/>
            <person name="Wang J."/>
            <person name="Jian H."/>
            <person name="Zhang B."/>
            <person name="Li S."/>
            <person name="Wang F."/>
            <person name="Zeng X."/>
            <person name="Gao L."/>
            <person name="Bartlett D.H."/>
            <person name="Yu J."/>
            <person name="Hu S."/>
            <person name="Xiao X."/>
        </authorList>
    </citation>
    <scope>NUCLEOTIDE SEQUENCE [LARGE SCALE GENOMIC DNA]</scope>
    <source>
        <strain evidence="2">WP3 / JCM 13877</strain>
    </source>
</reference>
<dbReference type="AlphaFoldDB" id="B8CJS7"/>
<accession>B8CJS7</accession>
<organism evidence="1 2">
    <name type="scientific">Shewanella piezotolerans (strain WP3 / JCM 13877)</name>
    <dbReference type="NCBI Taxonomy" id="225849"/>
    <lineage>
        <taxon>Bacteria</taxon>
        <taxon>Pseudomonadati</taxon>
        <taxon>Pseudomonadota</taxon>
        <taxon>Gammaproteobacteria</taxon>
        <taxon>Alteromonadales</taxon>
        <taxon>Shewanellaceae</taxon>
        <taxon>Shewanella</taxon>
    </lineage>
</organism>
<dbReference type="EMBL" id="CP000472">
    <property type="protein sequence ID" value="ACJ28174.1"/>
    <property type="molecule type" value="Genomic_DNA"/>
</dbReference>
<dbReference type="HOGENOM" id="CLU_3367277_0_0_6"/>
<proteinExistence type="predicted"/>
<gene>
    <name evidence="1" type="ordered locus">swp_1387</name>
</gene>
<sequence>MYMVAYVGKSRFETEKSANGLLLSVVIFLLVSDSN</sequence>
<evidence type="ECO:0000313" key="1">
    <source>
        <dbReference type="EMBL" id="ACJ28174.1"/>
    </source>
</evidence>
<keyword evidence="2" id="KW-1185">Reference proteome</keyword>